<dbReference type="EMBL" id="MWPV01000002">
    <property type="protein sequence ID" value="OUL58512.1"/>
    <property type="molecule type" value="Genomic_DNA"/>
</dbReference>
<dbReference type="Gene3D" id="3.40.50.1240">
    <property type="entry name" value="Phosphoglycerate mutase-like"/>
    <property type="match status" value="1"/>
</dbReference>
<sequence>MYKIFIMRHGEAEAMKADDFNRSLTESGFDEADEMAVNLSLWTPSIDALVVSPYLRAQQTAEQIKRRHTEIKFEETSADFTPESCAQFAADYLLALVQMHPECKTWLVVSHMPLVSYLVDQLCSGKMPIFNTAAIAEIHLDESRLSGSLVGINSPKTRQS</sequence>
<dbReference type="SMART" id="SM00855">
    <property type="entry name" value="PGAM"/>
    <property type="match status" value="1"/>
</dbReference>
<accession>A0A244CSC1</accession>
<dbReference type="Proteomes" id="UP000194841">
    <property type="component" value="Unassembled WGS sequence"/>
</dbReference>
<dbReference type="InterPro" id="IPR013078">
    <property type="entry name" value="His_Pase_superF_clade-1"/>
</dbReference>
<evidence type="ECO:0000313" key="2">
    <source>
        <dbReference type="Proteomes" id="UP000194841"/>
    </source>
</evidence>
<dbReference type="NCBIfam" id="TIGR00249">
    <property type="entry name" value="sixA"/>
    <property type="match status" value="1"/>
</dbReference>
<proteinExistence type="predicted"/>
<dbReference type="GO" id="GO:0005737">
    <property type="term" value="C:cytoplasm"/>
    <property type="evidence" value="ECO:0007669"/>
    <property type="project" value="InterPro"/>
</dbReference>
<dbReference type="InterPro" id="IPR004449">
    <property type="entry name" value="SixA"/>
</dbReference>
<reference evidence="1 2" key="1">
    <citation type="submission" date="2017-02" db="EMBL/GenBank/DDBJ databases">
        <title>Pseudoalteromonas ulvae TC14 Genome.</title>
        <authorList>
            <person name="Molmeret M."/>
        </authorList>
    </citation>
    <scope>NUCLEOTIDE SEQUENCE [LARGE SCALE GENOMIC DNA]</scope>
    <source>
        <strain evidence="1">TC14</strain>
    </source>
</reference>
<dbReference type="RefSeq" id="WP_086743814.1">
    <property type="nucleotide sequence ID" value="NZ_MWPV01000002.1"/>
</dbReference>
<dbReference type="InterPro" id="IPR029033">
    <property type="entry name" value="His_PPase_superfam"/>
</dbReference>
<keyword evidence="2" id="KW-1185">Reference proteome</keyword>
<dbReference type="CDD" id="cd07067">
    <property type="entry name" value="HP_PGM_like"/>
    <property type="match status" value="1"/>
</dbReference>
<organism evidence="1 2">
    <name type="scientific">Pseudoalteromonas ulvae</name>
    <dbReference type="NCBI Taxonomy" id="107327"/>
    <lineage>
        <taxon>Bacteria</taxon>
        <taxon>Pseudomonadati</taxon>
        <taxon>Pseudomonadota</taxon>
        <taxon>Gammaproteobacteria</taxon>
        <taxon>Alteromonadales</taxon>
        <taxon>Pseudoalteromonadaceae</taxon>
        <taxon>Pseudoalteromonas</taxon>
    </lineage>
</organism>
<comment type="caution">
    <text evidence="1">The sequence shown here is derived from an EMBL/GenBank/DDBJ whole genome shotgun (WGS) entry which is preliminary data.</text>
</comment>
<dbReference type="AlphaFoldDB" id="A0A244CSC1"/>
<gene>
    <name evidence="1" type="ORF">B1199_09315</name>
</gene>
<name>A0A244CSC1_PSEDV</name>
<dbReference type="GO" id="GO:0101006">
    <property type="term" value="F:protein histidine phosphatase activity"/>
    <property type="evidence" value="ECO:0007669"/>
    <property type="project" value="InterPro"/>
</dbReference>
<evidence type="ECO:0000313" key="1">
    <source>
        <dbReference type="EMBL" id="OUL58512.1"/>
    </source>
</evidence>
<dbReference type="SUPFAM" id="SSF53254">
    <property type="entry name" value="Phosphoglycerate mutase-like"/>
    <property type="match status" value="1"/>
</dbReference>
<dbReference type="OrthoDB" id="92610at2"/>
<protein>
    <submittedName>
        <fullName evidence="1">Phosphohistidine phosphatase SixA</fullName>
    </submittedName>
</protein>
<dbReference type="Pfam" id="PF00300">
    <property type="entry name" value="His_Phos_1"/>
    <property type="match status" value="1"/>
</dbReference>